<dbReference type="Gene3D" id="1.10.10.10">
    <property type="entry name" value="Winged helix-like DNA-binding domain superfamily/Winged helix DNA-binding domain"/>
    <property type="match status" value="1"/>
</dbReference>
<dbReference type="InterPro" id="IPR036388">
    <property type="entry name" value="WH-like_DNA-bd_sf"/>
</dbReference>
<dbReference type="InterPro" id="IPR001845">
    <property type="entry name" value="HTH_ArsR_DNA-bd_dom"/>
</dbReference>
<gene>
    <name evidence="2" type="ORF">ATY89_00385</name>
    <name evidence="3" type="ORF">ATZ20_03430</name>
</gene>
<name>A0A0U3FE21_9CREN</name>
<dbReference type="InterPro" id="IPR011991">
    <property type="entry name" value="ArsR-like_HTH"/>
</dbReference>
<proteinExistence type="predicted"/>
<evidence type="ECO:0000313" key="2">
    <source>
        <dbReference type="EMBL" id="ALU28571.1"/>
    </source>
</evidence>
<dbReference type="GeneID" id="14551726"/>
<dbReference type="PaxDb" id="1435377-SUSAZ_05825"/>
<evidence type="ECO:0000259" key="1">
    <source>
        <dbReference type="SMART" id="SM00418"/>
    </source>
</evidence>
<dbReference type="Proteomes" id="UP000060043">
    <property type="component" value="Chromosome"/>
</dbReference>
<evidence type="ECO:0000313" key="4">
    <source>
        <dbReference type="Proteomes" id="UP000060043"/>
    </source>
</evidence>
<dbReference type="EMBL" id="CP013695">
    <property type="protein sequence ID" value="ALU31283.1"/>
    <property type="molecule type" value="Genomic_DNA"/>
</dbReference>
<accession>A0A0U3FE21</accession>
<evidence type="ECO:0000313" key="5">
    <source>
        <dbReference type="Proteomes" id="UP000065473"/>
    </source>
</evidence>
<dbReference type="EMBL" id="CP013694">
    <property type="protein sequence ID" value="ALU28571.1"/>
    <property type="molecule type" value="Genomic_DNA"/>
</dbReference>
<reference evidence="4 5" key="1">
    <citation type="submission" date="2015-12" db="EMBL/GenBank/DDBJ databases">
        <title>A stable core within a dynamic pangenome in Sulfolobus acidocaldarius.</title>
        <authorList>
            <person name="Anderson R."/>
            <person name="Kouris A."/>
            <person name="Seward C."/>
            <person name="Campbell K."/>
            <person name="Whitaker R."/>
        </authorList>
    </citation>
    <scope>NUCLEOTIDE SEQUENCE [LARGE SCALE GENOMIC DNA]</scope>
    <source>
        <strain evidence="2 5">GG12-C01-09</strain>
        <strain evidence="3 4">NG05B_CO5_07</strain>
    </source>
</reference>
<sequence length="123" mass="14554">METVLQIPYQKKTQIEKLLEFMYGLNEKEVQLIFRLLYSDTKLNIEELAEEFKVSKALISKSLSELANKGLIEREKVSNEGRKGRPIYVYYVDREQLFKRISRDLEELVQASIAKLKEYIFKS</sequence>
<dbReference type="Proteomes" id="UP000065473">
    <property type="component" value="Chromosome"/>
</dbReference>
<dbReference type="STRING" id="1435377.SUSAZ_05825"/>
<dbReference type="SUPFAM" id="SSF46785">
    <property type="entry name" value="Winged helix' DNA-binding domain"/>
    <property type="match status" value="1"/>
</dbReference>
<feature type="domain" description="HTH arsR-type" evidence="1">
    <location>
        <begin position="20"/>
        <end position="110"/>
    </location>
</feature>
<protein>
    <submittedName>
        <fullName evidence="2">Transcriptional regulator Lrs14-like protein</fullName>
    </submittedName>
</protein>
<dbReference type="OrthoDB" id="42111at2157"/>
<dbReference type="RefSeq" id="WP_011278071.1">
    <property type="nucleotide sequence ID" value="NZ_BHWZ01000002.1"/>
</dbReference>
<dbReference type="Pfam" id="PF01978">
    <property type="entry name" value="TrmB"/>
    <property type="match status" value="1"/>
</dbReference>
<organism evidence="2 5">
    <name type="scientific">Sulfolobus acidocaldarius</name>
    <dbReference type="NCBI Taxonomy" id="2285"/>
    <lineage>
        <taxon>Archaea</taxon>
        <taxon>Thermoproteota</taxon>
        <taxon>Thermoprotei</taxon>
        <taxon>Sulfolobales</taxon>
        <taxon>Sulfolobaceae</taxon>
        <taxon>Sulfolobus</taxon>
    </lineage>
</organism>
<dbReference type="CDD" id="cd00090">
    <property type="entry name" value="HTH_ARSR"/>
    <property type="match status" value="1"/>
</dbReference>
<dbReference type="OMA" id="KMRSDEI"/>
<dbReference type="SMART" id="SM00418">
    <property type="entry name" value="HTH_ARSR"/>
    <property type="match status" value="1"/>
</dbReference>
<dbReference type="GO" id="GO:0003700">
    <property type="term" value="F:DNA-binding transcription factor activity"/>
    <property type="evidence" value="ECO:0007669"/>
    <property type="project" value="InterPro"/>
</dbReference>
<dbReference type="SMR" id="A0A0U3FE21"/>
<dbReference type="InterPro" id="IPR036390">
    <property type="entry name" value="WH_DNA-bd_sf"/>
</dbReference>
<evidence type="ECO:0000313" key="3">
    <source>
        <dbReference type="EMBL" id="ALU31283.1"/>
    </source>
</evidence>
<dbReference type="AlphaFoldDB" id="A0A0U3FE21"/>
<dbReference type="InterPro" id="IPR002831">
    <property type="entry name" value="Tscrpt_reg_TrmB_N"/>
</dbReference>